<dbReference type="OrthoDB" id="6105065at2"/>
<organism evidence="2 3">
    <name type="scientific">Histophilus somni</name>
    <name type="common">Haemophilus somnus</name>
    <dbReference type="NCBI Taxonomy" id="731"/>
    <lineage>
        <taxon>Bacteria</taxon>
        <taxon>Pseudomonadati</taxon>
        <taxon>Pseudomonadota</taxon>
        <taxon>Gammaproteobacteria</taxon>
        <taxon>Pasteurellales</taxon>
        <taxon>Pasteurellaceae</taxon>
        <taxon>Histophilus</taxon>
    </lineage>
</organism>
<accession>A0A9Q7E8F2</accession>
<proteinExistence type="predicted"/>
<feature type="coiled-coil region" evidence="1">
    <location>
        <begin position="112"/>
        <end position="139"/>
    </location>
</feature>
<dbReference type="RefSeq" id="WP_075294026.1">
    <property type="nucleotide sequence ID" value="NZ_CP018802.1"/>
</dbReference>
<keyword evidence="3" id="KW-1185">Reference proteome</keyword>
<name>A0A9Q7E8F2_HISSO</name>
<sequence length="725" mass="82454">MSEQLANAIESYGRTLQGILQEQIKQRQPIVQRWTKDMYQYRNQYESSVDTGKSKVFVGYTRAKTDAWSAQMTDMLFPSDDKNYGISPTPVPQIAHLAKQPDSQDPMQMQQINMAKELMQQAKERSEAMEKLIDDQLAECDYASEARLALHYAAVLGTGILRGPVVDTIDERIWSDDGMGNWSAQTKSKIVPKVRLVLPWDFVPDMTAPTLKDCQFVFERSYLTKKQLQNLLNNPYYLADTVQALIESEASETHTSSSDMDGYLDTLRTLSGLEKASNDKRYEVWTYHGGIPVSVLEQANQSLEEGYALELTEEQKSEKAEIDGVIVMTGNGKILSVNLNPLDTAEFPYSVYTCEPDVACVFGFGIPYLCRDAQEILNTAWRGMIDNGVLTIGSQIVVNSSVLSPVDKSWEIKPNKLWRTNDRVSANASFEAQRAFGVFNFESRQQELANIIQLAKSFMDEESGLPMIAQGEQGQVTPTLGGMSMLMNAANAVRRRQVKEWDDQVTKPLIRRFYEYNMAMNDDPNIKGDMQVVARGTSALLVKETQTAQIIDIFQKFGNHPQLSYAFDWYDGAKTLMQSMSMGAKTMLLSREDYEQKLQQIEQANATQPQDPEILKSQMQMQLAQKKQQHEMQLEQMKLQHAMQIEQMKVAIKEKELEVKMMEIEMRQHQEQERISLDERINSVKVSSDMQRETSKQMLDMKKFQAEIALKQQPLANPTGNYGVE</sequence>
<dbReference type="AlphaFoldDB" id="A0A9Q7E8F2"/>
<dbReference type="Proteomes" id="UP000595373">
    <property type="component" value="Chromosome"/>
</dbReference>
<gene>
    <name evidence="2" type="ORF">JFL49_02095</name>
</gene>
<feature type="coiled-coil region" evidence="1">
    <location>
        <begin position="584"/>
        <end position="672"/>
    </location>
</feature>
<keyword evidence="1" id="KW-0175">Coiled coil</keyword>
<protein>
    <recommendedName>
        <fullName evidence="4">Portal protein</fullName>
    </recommendedName>
</protein>
<dbReference type="InterPro" id="IPR056909">
    <property type="entry name" value="SU10_portal"/>
</dbReference>
<evidence type="ECO:0000313" key="3">
    <source>
        <dbReference type="Proteomes" id="UP000595373"/>
    </source>
</evidence>
<dbReference type="EMBL" id="CP066558">
    <property type="protein sequence ID" value="QQF82732.1"/>
    <property type="molecule type" value="Genomic_DNA"/>
</dbReference>
<evidence type="ECO:0000256" key="1">
    <source>
        <dbReference type="SAM" id="Coils"/>
    </source>
</evidence>
<reference evidence="2 3" key="1">
    <citation type="submission" date="2020-12" db="EMBL/GenBank/DDBJ databases">
        <title>ASc-MMNZ-VFA-070.</title>
        <authorList>
            <person name="Schryvers A."/>
            <person name="Mostafa Nazari M."/>
            <person name="Farshchi Andisi V."/>
            <person name="Timsit E."/>
            <person name="Walter Morck D."/>
        </authorList>
    </citation>
    <scope>NUCLEOTIDE SEQUENCE [LARGE SCALE GENOMIC DNA]</scope>
    <source>
        <strain evidence="2 3">ASc-MMNZ-VFA-070</strain>
    </source>
</reference>
<dbReference type="Pfam" id="PF23899">
    <property type="entry name" value="SU10_portal"/>
    <property type="match status" value="1"/>
</dbReference>
<evidence type="ECO:0000313" key="2">
    <source>
        <dbReference type="EMBL" id="QQF82732.1"/>
    </source>
</evidence>
<evidence type="ECO:0008006" key="4">
    <source>
        <dbReference type="Google" id="ProtNLM"/>
    </source>
</evidence>